<dbReference type="InterPro" id="IPR020449">
    <property type="entry name" value="Tscrpt_reg_AraC-type_HTH"/>
</dbReference>
<keyword evidence="1" id="KW-0805">Transcription regulation</keyword>
<evidence type="ECO:0000256" key="1">
    <source>
        <dbReference type="ARBA" id="ARBA00023015"/>
    </source>
</evidence>
<dbReference type="Pfam" id="PF12833">
    <property type="entry name" value="HTH_18"/>
    <property type="match status" value="1"/>
</dbReference>
<gene>
    <name evidence="5" type="ORF">AMD02_08725</name>
</gene>
<dbReference type="GO" id="GO:0003700">
    <property type="term" value="F:DNA-binding transcription factor activity"/>
    <property type="evidence" value="ECO:0007669"/>
    <property type="project" value="InterPro"/>
</dbReference>
<proteinExistence type="predicted"/>
<evidence type="ECO:0000256" key="2">
    <source>
        <dbReference type="ARBA" id="ARBA00023125"/>
    </source>
</evidence>
<dbReference type="Gene3D" id="1.10.10.60">
    <property type="entry name" value="Homeodomain-like"/>
    <property type="match status" value="2"/>
</dbReference>
<dbReference type="InterPro" id="IPR003313">
    <property type="entry name" value="AraC-bd"/>
</dbReference>
<dbReference type="RefSeq" id="WP_233443921.1">
    <property type="nucleotide sequence ID" value="NZ_CP040441.1"/>
</dbReference>
<evidence type="ECO:0000313" key="5">
    <source>
        <dbReference type="EMBL" id="KOO40175.1"/>
    </source>
</evidence>
<dbReference type="InterPro" id="IPR018062">
    <property type="entry name" value="HTH_AraC-typ_CS"/>
</dbReference>
<dbReference type="PANTHER" id="PTHR43280:SF30">
    <property type="entry name" value="MMSAB OPERON REGULATORY PROTEIN"/>
    <property type="match status" value="1"/>
</dbReference>
<dbReference type="PRINTS" id="PR00032">
    <property type="entry name" value="HTHARAC"/>
</dbReference>
<dbReference type="GO" id="GO:0043565">
    <property type="term" value="F:sequence-specific DNA binding"/>
    <property type="evidence" value="ECO:0007669"/>
    <property type="project" value="InterPro"/>
</dbReference>
<dbReference type="InterPro" id="IPR037923">
    <property type="entry name" value="HTH-like"/>
</dbReference>
<dbReference type="SUPFAM" id="SSF51215">
    <property type="entry name" value="Regulatory protein AraC"/>
    <property type="match status" value="1"/>
</dbReference>
<dbReference type="CDD" id="cd06986">
    <property type="entry name" value="cupin_MmsR-like_N"/>
    <property type="match status" value="1"/>
</dbReference>
<dbReference type="PANTHER" id="PTHR43280">
    <property type="entry name" value="ARAC-FAMILY TRANSCRIPTIONAL REGULATOR"/>
    <property type="match status" value="1"/>
</dbReference>
<dbReference type="SMART" id="SM00342">
    <property type="entry name" value="HTH_ARAC"/>
    <property type="match status" value="1"/>
</dbReference>
<keyword evidence="3" id="KW-0804">Transcription</keyword>
<dbReference type="AlphaFoldDB" id="A0A0M0KN01"/>
<evidence type="ECO:0000259" key="4">
    <source>
        <dbReference type="PROSITE" id="PS01124"/>
    </source>
</evidence>
<protein>
    <recommendedName>
        <fullName evidence="4">HTH araC/xylS-type domain-containing protein</fullName>
    </recommendedName>
</protein>
<dbReference type="InterPro" id="IPR018060">
    <property type="entry name" value="HTH_AraC"/>
</dbReference>
<dbReference type="SUPFAM" id="SSF46689">
    <property type="entry name" value="Homeodomain-like"/>
    <property type="match status" value="2"/>
</dbReference>
<keyword evidence="2" id="KW-0238">DNA-binding</keyword>
<name>A0A0M0KN01_ALKHA</name>
<dbReference type="Pfam" id="PF02311">
    <property type="entry name" value="AraC_binding"/>
    <property type="match status" value="1"/>
</dbReference>
<organism evidence="5">
    <name type="scientific">Halalkalibacterium halodurans</name>
    <name type="common">Bacillus halodurans</name>
    <dbReference type="NCBI Taxonomy" id="86665"/>
    <lineage>
        <taxon>Bacteria</taxon>
        <taxon>Bacillati</taxon>
        <taxon>Bacillota</taxon>
        <taxon>Bacilli</taxon>
        <taxon>Bacillales</taxon>
        <taxon>Bacillaceae</taxon>
        <taxon>Halalkalibacterium (ex Joshi et al. 2022)</taxon>
    </lineage>
</organism>
<dbReference type="PROSITE" id="PS00041">
    <property type="entry name" value="HTH_ARAC_FAMILY_1"/>
    <property type="match status" value="1"/>
</dbReference>
<dbReference type="GeneID" id="87597770"/>
<accession>A0A0M0KN01</accession>
<dbReference type="EMBL" id="LILD01000001">
    <property type="protein sequence ID" value="KOO40175.1"/>
    <property type="molecule type" value="Genomic_DNA"/>
</dbReference>
<sequence length="287" mass="33120">MTEKIQFALNSFSEHGENNVLFSGYSQTFPYHKVGPQVHDYFLLHVVLRGKGSFHCAGKTYSLSAGDSFFIYPKELVTYESDRTDPWYYTWVAFQGPFFEETLRSAGIQPESPIVSLGGKGSMIKQLFYDLYSSMKELKVASSLKTNAYLRLIISEFIEQTTILDEHSQKEDHQLDQHIQDVIRLLSLRYFEPLSIETIAASYGYNRTYFSKKFKEYTGYSPSKYLLNIRMKKAEALLQKSLTIQEVASSVGYRDPLYFSKQFKQWSGVAPSVFRQQHLKESEPKQG</sequence>
<comment type="caution">
    <text evidence="5">The sequence shown here is derived from an EMBL/GenBank/DDBJ whole genome shotgun (WGS) entry which is preliminary data.</text>
</comment>
<feature type="domain" description="HTH araC/xylS-type" evidence="4">
    <location>
        <begin position="180"/>
        <end position="277"/>
    </location>
</feature>
<dbReference type="Gene3D" id="2.60.120.280">
    <property type="entry name" value="Regulatory protein AraC"/>
    <property type="match status" value="1"/>
</dbReference>
<dbReference type="PROSITE" id="PS01124">
    <property type="entry name" value="HTH_ARAC_FAMILY_2"/>
    <property type="match status" value="1"/>
</dbReference>
<evidence type="ECO:0000256" key="3">
    <source>
        <dbReference type="ARBA" id="ARBA00023163"/>
    </source>
</evidence>
<reference evidence="5" key="1">
    <citation type="submission" date="2015-08" db="EMBL/GenBank/DDBJ databases">
        <title>Complete DNA Sequence of Pseudomonas syringae pv. actinidiae, the Causal Agent of Kiwifruit Canker Disease.</title>
        <authorList>
            <person name="Rikkerink E.H.A."/>
            <person name="Fineran P.C."/>
        </authorList>
    </citation>
    <scope>NUCLEOTIDE SEQUENCE</scope>
    <source>
        <strain evidence="5">DSM 13666</strain>
    </source>
</reference>
<dbReference type="InterPro" id="IPR009057">
    <property type="entry name" value="Homeodomain-like_sf"/>
</dbReference>
<dbReference type="PATRIC" id="fig|136160.3.peg.2086"/>